<sequence>MAAPALNLDEYKKNYGCGIPTWSPLYHEEAEGGPPPQPNLVGGVLLPATMRQIDKSAVTFGLDVLQGKGEQAGKVKLGWSPQETAVGCRIRDYGSGVPHWSPLYGGSNWRGKEIEQKIPRYKDFKTGRVSDRPSYEIEDETERIERAKKEGV</sequence>
<accession>A0A9W7LDE1</accession>
<feature type="compositionally biased region" description="Basic and acidic residues" evidence="1">
    <location>
        <begin position="143"/>
        <end position="152"/>
    </location>
</feature>
<evidence type="ECO:0000313" key="3">
    <source>
        <dbReference type="Proteomes" id="UP001165065"/>
    </source>
</evidence>
<dbReference type="Proteomes" id="UP001165065">
    <property type="component" value="Unassembled WGS sequence"/>
</dbReference>
<organism evidence="2 3">
    <name type="scientific">Triparma columacea</name>
    <dbReference type="NCBI Taxonomy" id="722753"/>
    <lineage>
        <taxon>Eukaryota</taxon>
        <taxon>Sar</taxon>
        <taxon>Stramenopiles</taxon>
        <taxon>Ochrophyta</taxon>
        <taxon>Bolidophyceae</taxon>
        <taxon>Parmales</taxon>
        <taxon>Triparmaceae</taxon>
        <taxon>Triparma</taxon>
    </lineage>
</organism>
<gene>
    <name evidence="2" type="ORF">TrCOL_g1228</name>
</gene>
<reference evidence="3" key="1">
    <citation type="journal article" date="2023" name="Commun. Biol.">
        <title>Genome analysis of Parmales, the sister group of diatoms, reveals the evolutionary specialization of diatoms from phago-mixotrophs to photoautotrophs.</title>
        <authorList>
            <person name="Ban H."/>
            <person name="Sato S."/>
            <person name="Yoshikawa S."/>
            <person name="Yamada K."/>
            <person name="Nakamura Y."/>
            <person name="Ichinomiya M."/>
            <person name="Sato N."/>
            <person name="Blanc-Mathieu R."/>
            <person name="Endo H."/>
            <person name="Kuwata A."/>
            <person name="Ogata H."/>
        </authorList>
    </citation>
    <scope>NUCLEOTIDE SEQUENCE [LARGE SCALE GENOMIC DNA]</scope>
</reference>
<dbReference type="OrthoDB" id="185505at2759"/>
<dbReference type="EMBL" id="BRYA01000297">
    <property type="protein sequence ID" value="GMI46434.1"/>
    <property type="molecule type" value="Genomic_DNA"/>
</dbReference>
<comment type="caution">
    <text evidence="2">The sequence shown here is derived from an EMBL/GenBank/DDBJ whole genome shotgun (WGS) entry which is preliminary data.</text>
</comment>
<protein>
    <submittedName>
        <fullName evidence="2">Uncharacterized protein</fullName>
    </submittedName>
</protein>
<name>A0A9W7LDE1_9STRA</name>
<evidence type="ECO:0000256" key="1">
    <source>
        <dbReference type="SAM" id="MobiDB-lite"/>
    </source>
</evidence>
<feature type="region of interest" description="Disordered" evidence="1">
    <location>
        <begin position="129"/>
        <end position="152"/>
    </location>
</feature>
<keyword evidence="3" id="KW-1185">Reference proteome</keyword>
<proteinExistence type="predicted"/>
<evidence type="ECO:0000313" key="2">
    <source>
        <dbReference type="EMBL" id="GMI46434.1"/>
    </source>
</evidence>
<dbReference type="AlphaFoldDB" id="A0A9W7LDE1"/>